<feature type="region of interest" description="Disordered" evidence="1">
    <location>
        <begin position="412"/>
        <end position="432"/>
    </location>
</feature>
<protein>
    <submittedName>
        <fullName evidence="2">Uncharacterized protein</fullName>
    </submittedName>
</protein>
<dbReference type="EMBL" id="JAVYJV010000003">
    <property type="protein sequence ID" value="KAK4376199.1"/>
    <property type="molecule type" value="Genomic_DNA"/>
</dbReference>
<feature type="region of interest" description="Disordered" evidence="1">
    <location>
        <begin position="254"/>
        <end position="281"/>
    </location>
</feature>
<dbReference type="Proteomes" id="UP001291623">
    <property type="component" value="Unassembled WGS sequence"/>
</dbReference>
<evidence type="ECO:0000313" key="2">
    <source>
        <dbReference type="EMBL" id="KAK4376199.1"/>
    </source>
</evidence>
<sequence length="432" mass="48126">MDFDTNSEIWDWQCGETFLEDSENFGLQPQTDVSKCLWTGVTENKEDISYMFDDETTPFKDRDDLTFNVKEVTSKKLEQCREPGKVVKRRRMLQFDPEILDSAGSNQDIALTFLKSKERNAYFEEAICEVSSWLSECEDGATSSAHEGLDKSSEEWLTDCFNDPELQIGSEDMNISGVSDVQVDTMEVQNSPPECEIIMVKNNPARTCGNIVFKGRNSYIQTPEKGASSVVYPFGFIKPCSIQGDVTLKEINKKIHTPPPSKSKQRNQDPPSYPTSAFSGKPVIGKTKIHIEGRRGSITIMRTKGQGWSLVDLVCQHPREARTVDEARKSSLPCPSPLASLHWFMALPYALACLVSRAARPGDEPRLLPTCLARQGLADPLFGCLEIGEGSKRIKLFLVDAKALQEKAKKKAAQAAGGGNFDKSESYNIKKK</sequence>
<gene>
    <name evidence="2" type="ORF">RND71_006876</name>
</gene>
<dbReference type="PANTHER" id="PTHR33385:SF16">
    <property type="entry name" value="PROTEIN XRI1-LIKE ISOFORM X1"/>
    <property type="match status" value="1"/>
</dbReference>
<dbReference type="GO" id="GO:0007140">
    <property type="term" value="P:male meiotic nuclear division"/>
    <property type="evidence" value="ECO:0007669"/>
    <property type="project" value="InterPro"/>
</dbReference>
<organism evidence="2 3">
    <name type="scientific">Anisodus tanguticus</name>
    <dbReference type="NCBI Taxonomy" id="243964"/>
    <lineage>
        <taxon>Eukaryota</taxon>
        <taxon>Viridiplantae</taxon>
        <taxon>Streptophyta</taxon>
        <taxon>Embryophyta</taxon>
        <taxon>Tracheophyta</taxon>
        <taxon>Spermatophyta</taxon>
        <taxon>Magnoliopsida</taxon>
        <taxon>eudicotyledons</taxon>
        <taxon>Gunneridae</taxon>
        <taxon>Pentapetalae</taxon>
        <taxon>asterids</taxon>
        <taxon>lamiids</taxon>
        <taxon>Solanales</taxon>
        <taxon>Solanaceae</taxon>
        <taxon>Solanoideae</taxon>
        <taxon>Hyoscyameae</taxon>
        <taxon>Anisodus</taxon>
    </lineage>
</organism>
<name>A0AAE1SSS3_9SOLA</name>
<reference evidence="2" key="1">
    <citation type="submission" date="2023-12" db="EMBL/GenBank/DDBJ databases">
        <title>Genome assembly of Anisodus tanguticus.</title>
        <authorList>
            <person name="Wang Y.-J."/>
        </authorList>
    </citation>
    <scope>NUCLEOTIDE SEQUENCE</scope>
    <source>
        <strain evidence="2">KB-2021</strain>
        <tissue evidence="2">Leaf</tissue>
    </source>
</reference>
<dbReference type="AlphaFoldDB" id="A0AAE1SSS3"/>
<dbReference type="PANTHER" id="PTHR33385">
    <property type="entry name" value="PROTEIN XRI1"/>
    <property type="match status" value="1"/>
</dbReference>
<feature type="compositionally biased region" description="Polar residues" evidence="1">
    <location>
        <begin position="268"/>
        <end position="278"/>
    </location>
</feature>
<proteinExistence type="predicted"/>
<dbReference type="InterPro" id="IPR039933">
    <property type="entry name" value="XRI1"/>
</dbReference>
<keyword evidence="3" id="KW-1185">Reference proteome</keyword>
<dbReference type="GO" id="GO:0007143">
    <property type="term" value="P:female meiotic nuclear division"/>
    <property type="evidence" value="ECO:0007669"/>
    <property type="project" value="InterPro"/>
</dbReference>
<comment type="caution">
    <text evidence="2">The sequence shown here is derived from an EMBL/GenBank/DDBJ whole genome shotgun (WGS) entry which is preliminary data.</text>
</comment>
<accession>A0AAE1SSS3</accession>
<evidence type="ECO:0000256" key="1">
    <source>
        <dbReference type="SAM" id="MobiDB-lite"/>
    </source>
</evidence>
<evidence type="ECO:0000313" key="3">
    <source>
        <dbReference type="Proteomes" id="UP001291623"/>
    </source>
</evidence>